<dbReference type="Gene3D" id="3.90.190.20">
    <property type="entry name" value="Mur ligase, C-terminal domain"/>
    <property type="match status" value="1"/>
</dbReference>
<keyword evidence="12" id="KW-0460">Magnesium</keyword>
<dbReference type="InterPro" id="IPR036615">
    <property type="entry name" value="Mur_ligase_C_dom_sf"/>
</dbReference>
<dbReference type="GO" id="GO:0046654">
    <property type="term" value="P:tetrahydrofolate biosynthetic process"/>
    <property type="evidence" value="ECO:0007669"/>
    <property type="project" value="UniProtKB-UniPathway"/>
</dbReference>
<keyword evidence="25" id="KW-1185">Reference proteome</keyword>
<keyword evidence="8 21" id="KW-0436">Ligase</keyword>
<dbReference type="PANTHER" id="PTHR11136:SF0">
    <property type="entry name" value="DIHYDROFOLATE SYNTHETASE-RELATED"/>
    <property type="match status" value="1"/>
</dbReference>
<comment type="catalytic activity">
    <reaction evidence="20">
        <text>7,8-dihydropteroate + L-glutamate + ATP = 7,8-dihydrofolate + ADP + phosphate + H(+)</text>
        <dbReference type="Rhea" id="RHEA:23584"/>
        <dbReference type="ChEBI" id="CHEBI:15378"/>
        <dbReference type="ChEBI" id="CHEBI:17839"/>
        <dbReference type="ChEBI" id="CHEBI:29985"/>
        <dbReference type="ChEBI" id="CHEBI:30616"/>
        <dbReference type="ChEBI" id="CHEBI:43474"/>
        <dbReference type="ChEBI" id="CHEBI:57451"/>
        <dbReference type="ChEBI" id="CHEBI:456216"/>
        <dbReference type="EC" id="6.3.2.12"/>
    </reaction>
</comment>
<evidence type="ECO:0000256" key="15">
    <source>
        <dbReference type="ARBA" id="ARBA00030592"/>
    </source>
</evidence>
<evidence type="ECO:0000256" key="6">
    <source>
        <dbReference type="ARBA" id="ARBA00013025"/>
    </source>
</evidence>
<dbReference type="EMBL" id="MDHN01000021">
    <property type="protein sequence ID" value="OFC70976.1"/>
    <property type="molecule type" value="Genomic_DNA"/>
</dbReference>
<sequence length="427" mass="47275">MNNQSSPFTASEHDSLTQWLTHLESIHPSSIDMGLTRVKQVADNLSLQFPDQTVITVAGTNGKGTTCRFIEQACLMQGKTTGVYSSPHLLDYRERARINGDVEAESAYCIAFAEIERARGDITLTYFEFGTLAAMLMMRKANVDVVILEVGLGGRLDATNIIEPDLAVITTIGLDHMDWLGDTRELIAVEKAGIMRDNGIAVVGELDPPATLDEYVTQHKVDTWWAKRNFCVETNVENWRWQCDDVITDWLPMPRIPLQNTATALAALKRLNWFPTAEQLKQLVETVNVPGRRQQIASQPDVLVDVAHNPQACALMRDWADKGLNGELHIVVGMLADKSLAATLDELATVKAKWYLGNTSGPRGLSGDILMSHLQPHQKQYAAAFGSVTDAYNAAREQAGQNDRILVFGSFLTVADVLTFHRDRSIQ</sequence>
<proteinExistence type="inferred from homology"/>
<dbReference type="PROSITE" id="PS01012">
    <property type="entry name" value="FOLYLPOLYGLU_SYNT_2"/>
    <property type="match status" value="1"/>
</dbReference>
<keyword evidence="10 21" id="KW-0547">Nucleotide-binding</keyword>
<evidence type="ECO:0000256" key="7">
    <source>
        <dbReference type="ARBA" id="ARBA00019357"/>
    </source>
</evidence>
<comment type="catalytic activity">
    <reaction evidence="17">
        <text>(6S)-5,6,7,8-tetrahydrofolyl-(gamma-L-Glu)(n) + L-glutamate + ATP = (6S)-5,6,7,8-tetrahydrofolyl-(gamma-L-Glu)(n+1) + ADP + phosphate + H(+)</text>
        <dbReference type="Rhea" id="RHEA:10580"/>
        <dbReference type="Rhea" id="RHEA-COMP:14738"/>
        <dbReference type="Rhea" id="RHEA-COMP:14740"/>
        <dbReference type="ChEBI" id="CHEBI:15378"/>
        <dbReference type="ChEBI" id="CHEBI:29985"/>
        <dbReference type="ChEBI" id="CHEBI:30616"/>
        <dbReference type="ChEBI" id="CHEBI:43474"/>
        <dbReference type="ChEBI" id="CHEBI:141005"/>
        <dbReference type="ChEBI" id="CHEBI:456216"/>
        <dbReference type="EC" id="6.3.2.17"/>
    </reaction>
</comment>
<dbReference type="Pfam" id="PF02875">
    <property type="entry name" value="Mur_ligase_C"/>
    <property type="match status" value="1"/>
</dbReference>
<protein>
    <recommendedName>
        <fullName evidence="7">Dihydrofolate synthase/folylpolyglutamate synthase</fullName>
        <ecNumber evidence="5">6.3.2.12</ecNumber>
        <ecNumber evidence="6">6.3.2.17</ecNumber>
    </recommendedName>
    <alternativeName>
        <fullName evidence="16">Folylpoly-gamma-glutamate synthetase-dihydrofolate synthetase</fullName>
    </alternativeName>
    <alternativeName>
        <fullName evidence="14">Folylpolyglutamate synthetase</fullName>
    </alternativeName>
    <alternativeName>
        <fullName evidence="15">Tetrahydrofolylpolyglutamate synthase</fullName>
    </alternativeName>
</protein>
<dbReference type="STRING" id="1656094.BFC18_11105"/>
<keyword evidence="11 21" id="KW-0067">ATP-binding</keyword>
<evidence type="ECO:0000256" key="12">
    <source>
        <dbReference type="ARBA" id="ARBA00022842"/>
    </source>
</evidence>
<dbReference type="EC" id="6.3.2.17" evidence="6"/>
<evidence type="ECO:0000256" key="8">
    <source>
        <dbReference type="ARBA" id="ARBA00022598"/>
    </source>
</evidence>
<comment type="similarity">
    <text evidence="4 21">Belongs to the folylpolyglutamate synthase family.</text>
</comment>
<evidence type="ECO:0000256" key="20">
    <source>
        <dbReference type="ARBA" id="ARBA00049161"/>
    </source>
</evidence>
<dbReference type="NCBIfam" id="NF008101">
    <property type="entry name" value="PRK10846.1"/>
    <property type="match status" value="1"/>
</dbReference>
<evidence type="ECO:0000256" key="19">
    <source>
        <dbReference type="ARBA" id="ARBA00049035"/>
    </source>
</evidence>
<dbReference type="RefSeq" id="WP_070125369.1">
    <property type="nucleotide sequence ID" value="NZ_MDHN01000021.1"/>
</dbReference>
<dbReference type="PANTHER" id="PTHR11136">
    <property type="entry name" value="FOLYLPOLYGLUTAMATE SYNTHASE-RELATED"/>
    <property type="match status" value="1"/>
</dbReference>
<feature type="domain" description="Mur ligase central" evidence="23">
    <location>
        <begin position="57"/>
        <end position="222"/>
    </location>
</feature>
<comment type="function">
    <text evidence="1">Functions in two distinct reactions of the de novo folate biosynthetic pathway. Catalyzes the addition of a glutamate residue to dihydropteroate (7,8-dihydropteroate or H2Pte) to form dihydrofolate (7,8-dihydrofolate monoglutamate or H2Pte-Glu). Also catalyzes successive additions of L-glutamate to tetrahydrofolate or 10-formyltetrahydrofolate or 5,10-methylenetetrahydrofolate, leading to folylpolyglutamate derivatives.</text>
</comment>
<comment type="pathway">
    <text evidence="3">Cofactor biosynthesis; tetrahydrofolylpolyglutamate biosynthesis.</text>
</comment>
<dbReference type="GO" id="GO:0005524">
    <property type="term" value="F:ATP binding"/>
    <property type="evidence" value="ECO:0007669"/>
    <property type="project" value="UniProtKB-KW"/>
</dbReference>
<evidence type="ECO:0000256" key="3">
    <source>
        <dbReference type="ARBA" id="ARBA00005150"/>
    </source>
</evidence>
<dbReference type="UniPathway" id="UPA00077">
    <property type="reaction ID" value="UER00157"/>
</dbReference>
<reference evidence="24 25" key="1">
    <citation type="submission" date="2016-08" db="EMBL/GenBank/DDBJ databases">
        <authorList>
            <person name="Seilhamer J.J."/>
        </authorList>
    </citation>
    <scope>NUCLEOTIDE SEQUENCE [LARGE SCALE GENOMIC DNA]</scope>
    <source>
        <strain evidence="24 25">KCTC 42603</strain>
    </source>
</reference>
<evidence type="ECO:0000256" key="2">
    <source>
        <dbReference type="ARBA" id="ARBA00004799"/>
    </source>
</evidence>
<dbReference type="EC" id="6.3.2.12" evidence="5"/>
<evidence type="ECO:0000256" key="11">
    <source>
        <dbReference type="ARBA" id="ARBA00022840"/>
    </source>
</evidence>
<evidence type="ECO:0000259" key="22">
    <source>
        <dbReference type="Pfam" id="PF02875"/>
    </source>
</evidence>
<dbReference type="AlphaFoldDB" id="A0A1E7ZBS9"/>
<evidence type="ECO:0000313" key="25">
    <source>
        <dbReference type="Proteomes" id="UP000175691"/>
    </source>
</evidence>
<dbReference type="InterPro" id="IPR001645">
    <property type="entry name" value="Folylpolyglutamate_synth"/>
</dbReference>
<evidence type="ECO:0000256" key="5">
    <source>
        <dbReference type="ARBA" id="ARBA00013023"/>
    </source>
</evidence>
<dbReference type="GO" id="GO:0046872">
    <property type="term" value="F:metal ion binding"/>
    <property type="evidence" value="ECO:0007669"/>
    <property type="project" value="UniProtKB-KW"/>
</dbReference>
<evidence type="ECO:0000256" key="18">
    <source>
        <dbReference type="ARBA" id="ARBA00047808"/>
    </source>
</evidence>
<dbReference type="InterPro" id="IPR036565">
    <property type="entry name" value="Mur-like_cat_sf"/>
</dbReference>
<evidence type="ECO:0000256" key="10">
    <source>
        <dbReference type="ARBA" id="ARBA00022741"/>
    </source>
</evidence>
<dbReference type="GO" id="GO:0005737">
    <property type="term" value="C:cytoplasm"/>
    <property type="evidence" value="ECO:0007669"/>
    <property type="project" value="TreeGrafter"/>
</dbReference>
<dbReference type="Gene3D" id="3.40.1190.10">
    <property type="entry name" value="Mur-like, catalytic domain"/>
    <property type="match status" value="1"/>
</dbReference>
<dbReference type="InterPro" id="IPR018109">
    <property type="entry name" value="Folylpolyglutamate_synth_CS"/>
</dbReference>
<keyword evidence="9" id="KW-0479">Metal-binding</keyword>
<comment type="caution">
    <text evidence="24">The sequence shown here is derived from an EMBL/GenBank/DDBJ whole genome shotgun (WGS) entry which is preliminary data.</text>
</comment>
<accession>A0A1E7ZBS9</accession>
<dbReference type="NCBIfam" id="TIGR01499">
    <property type="entry name" value="folC"/>
    <property type="match status" value="1"/>
</dbReference>
<organism evidence="24 25">
    <name type="scientific">Alteromonas confluentis</name>
    <dbReference type="NCBI Taxonomy" id="1656094"/>
    <lineage>
        <taxon>Bacteria</taxon>
        <taxon>Pseudomonadati</taxon>
        <taxon>Pseudomonadota</taxon>
        <taxon>Gammaproteobacteria</taxon>
        <taxon>Alteromonadales</taxon>
        <taxon>Alteromonadaceae</taxon>
        <taxon>Alteromonas/Salinimonas group</taxon>
        <taxon>Alteromonas</taxon>
    </lineage>
</organism>
<evidence type="ECO:0000259" key="23">
    <source>
        <dbReference type="Pfam" id="PF08245"/>
    </source>
</evidence>
<dbReference type="PIRSF" id="PIRSF001563">
    <property type="entry name" value="Folylpolyglu_synth"/>
    <property type="match status" value="1"/>
</dbReference>
<dbReference type="GO" id="GO:0004326">
    <property type="term" value="F:tetrahydrofolylpolyglutamate synthase activity"/>
    <property type="evidence" value="ECO:0007669"/>
    <property type="project" value="UniProtKB-EC"/>
</dbReference>
<comment type="pathway">
    <text evidence="2">Cofactor biosynthesis; tetrahydrofolate biosynthesis; 7,8-dihydrofolate from 2-amino-4-hydroxy-6-hydroxymethyl-7,8-dihydropteridine diphosphate and 4-aminobenzoate: step 2/2.</text>
</comment>
<evidence type="ECO:0000256" key="9">
    <source>
        <dbReference type="ARBA" id="ARBA00022723"/>
    </source>
</evidence>
<keyword evidence="13" id="KW-0289">Folate biosynthesis</keyword>
<dbReference type="SUPFAM" id="SSF53623">
    <property type="entry name" value="MurD-like peptide ligases, catalytic domain"/>
    <property type="match status" value="1"/>
</dbReference>
<dbReference type="InterPro" id="IPR004101">
    <property type="entry name" value="Mur_ligase_C"/>
</dbReference>
<comment type="catalytic activity">
    <reaction evidence="18">
        <text>10-formyltetrahydrofolyl-(gamma-L-Glu)(n) + L-glutamate + ATP = 10-formyltetrahydrofolyl-(gamma-L-Glu)(n+1) + ADP + phosphate + H(+)</text>
        <dbReference type="Rhea" id="RHEA:51904"/>
        <dbReference type="Rhea" id="RHEA-COMP:13088"/>
        <dbReference type="Rhea" id="RHEA-COMP:14300"/>
        <dbReference type="ChEBI" id="CHEBI:15378"/>
        <dbReference type="ChEBI" id="CHEBI:29985"/>
        <dbReference type="ChEBI" id="CHEBI:30616"/>
        <dbReference type="ChEBI" id="CHEBI:43474"/>
        <dbReference type="ChEBI" id="CHEBI:134413"/>
        <dbReference type="ChEBI" id="CHEBI:456216"/>
        <dbReference type="EC" id="6.3.2.17"/>
    </reaction>
</comment>
<dbReference type="OrthoDB" id="9809356at2"/>
<evidence type="ECO:0000256" key="4">
    <source>
        <dbReference type="ARBA" id="ARBA00008276"/>
    </source>
</evidence>
<dbReference type="GO" id="GO:0008841">
    <property type="term" value="F:dihydrofolate synthase activity"/>
    <property type="evidence" value="ECO:0007669"/>
    <property type="project" value="UniProtKB-EC"/>
</dbReference>
<evidence type="ECO:0000256" key="1">
    <source>
        <dbReference type="ARBA" id="ARBA00002714"/>
    </source>
</evidence>
<dbReference type="GO" id="GO:0046656">
    <property type="term" value="P:folic acid biosynthetic process"/>
    <property type="evidence" value="ECO:0007669"/>
    <property type="project" value="UniProtKB-KW"/>
</dbReference>
<dbReference type="InterPro" id="IPR013221">
    <property type="entry name" value="Mur_ligase_cen"/>
</dbReference>
<dbReference type="Proteomes" id="UP000175691">
    <property type="component" value="Unassembled WGS sequence"/>
</dbReference>
<feature type="domain" description="Mur ligase C-terminal" evidence="22">
    <location>
        <begin position="292"/>
        <end position="411"/>
    </location>
</feature>
<evidence type="ECO:0000256" key="13">
    <source>
        <dbReference type="ARBA" id="ARBA00022909"/>
    </source>
</evidence>
<dbReference type="Pfam" id="PF08245">
    <property type="entry name" value="Mur_ligase_M"/>
    <property type="match status" value="1"/>
</dbReference>
<evidence type="ECO:0000256" key="17">
    <source>
        <dbReference type="ARBA" id="ARBA00047493"/>
    </source>
</evidence>
<comment type="catalytic activity">
    <reaction evidence="19">
        <text>(6R)-5,10-methylenetetrahydrofolyl-(gamma-L-Glu)(n) + L-glutamate + ATP = (6R)-5,10-methylenetetrahydrofolyl-(gamma-L-Glu)(n+1) + ADP + phosphate + H(+)</text>
        <dbReference type="Rhea" id="RHEA:51912"/>
        <dbReference type="Rhea" id="RHEA-COMP:13257"/>
        <dbReference type="Rhea" id="RHEA-COMP:13258"/>
        <dbReference type="ChEBI" id="CHEBI:15378"/>
        <dbReference type="ChEBI" id="CHEBI:29985"/>
        <dbReference type="ChEBI" id="CHEBI:30616"/>
        <dbReference type="ChEBI" id="CHEBI:43474"/>
        <dbReference type="ChEBI" id="CHEBI:136572"/>
        <dbReference type="ChEBI" id="CHEBI:456216"/>
        <dbReference type="EC" id="6.3.2.17"/>
    </reaction>
</comment>
<name>A0A1E7ZBS9_9ALTE</name>
<evidence type="ECO:0000256" key="21">
    <source>
        <dbReference type="PIRNR" id="PIRNR001563"/>
    </source>
</evidence>
<evidence type="ECO:0000313" key="24">
    <source>
        <dbReference type="EMBL" id="OFC70976.1"/>
    </source>
</evidence>
<dbReference type="SUPFAM" id="SSF53244">
    <property type="entry name" value="MurD-like peptide ligases, peptide-binding domain"/>
    <property type="match status" value="1"/>
</dbReference>
<evidence type="ECO:0000256" key="14">
    <source>
        <dbReference type="ARBA" id="ARBA00030048"/>
    </source>
</evidence>
<gene>
    <name evidence="24" type="ORF">BFC18_11105</name>
</gene>
<evidence type="ECO:0000256" key="16">
    <source>
        <dbReference type="ARBA" id="ARBA00032510"/>
    </source>
</evidence>